<reference evidence="4" key="1">
    <citation type="journal article" date="2016" name="Genome Announc.">
        <title>Complete genome sequence of Alkaliphilus metalliredigens strain QYMF, an alkaliphilic and metal-reducing bacterium isolated from borax-contaminated leachate ponds.</title>
        <authorList>
            <person name="Hwang C."/>
            <person name="Copeland A."/>
            <person name="Lucas S."/>
            <person name="Lapidus A."/>
            <person name="Barry K."/>
            <person name="Detter J.C."/>
            <person name="Glavina Del Rio T."/>
            <person name="Hammon N."/>
            <person name="Israni S."/>
            <person name="Dalin E."/>
            <person name="Tice H."/>
            <person name="Pitluck S."/>
            <person name="Chertkov O."/>
            <person name="Brettin T."/>
            <person name="Bruce D."/>
            <person name="Han C."/>
            <person name="Schmutz J."/>
            <person name="Larimer F."/>
            <person name="Land M.L."/>
            <person name="Hauser L."/>
            <person name="Kyrpides N."/>
            <person name="Mikhailova N."/>
            <person name="Ye Q."/>
            <person name="Zhou J."/>
            <person name="Richardson P."/>
            <person name="Fields M.W."/>
        </authorList>
    </citation>
    <scope>NUCLEOTIDE SEQUENCE [LARGE SCALE GENOMIC DNA]</scope>
    <source>
        <strain evidence="4">QYMF</strain>
    </source>
</reference>
<dbReference type="STRING" id="293826.Amet_1017"/>
<feature type="transmembrane region" description="Helical" evidence="1">
    <location>
        <begin position="12"/>
        <end position="32"/>
    </location>
</feature>
<dbReference type="KEGG" id="amt:Amet_1017"/>
<proteinExistence type="predicted"/>
<keyword evidence="4" id="KW-1185">Reference proteome</keyword>
<keyword evidence="1" id="KW-0472">Membrane</keyword>
<protein>
    <submittedName>
        <fullName evidence="3">Nucleoside recognition domain protein</fullName>
    </submittedName>
</protein>
<feature type="transmembrane region" description="Helical" evidence="1">
    <location>
        <begin position="59"/>
        <end position="79"/>
    </location>
</feature>
<organism evidence="3 4">
    <name type="scientific">Alkaliphilus metalliredigens (strain QYMF)</name>
    <dbReference type="NCBI Taxonomy" id="293826"/>
    <lineage>
        <taxon>Bacteria</taxon>
        <taxon>Bacillati</taxon>
        <taxon>Bacillota</taxon>
        <taxon>Clostridia</taxon>
        <taxon>Peptostreptococcales</taxon>
        <taxon>Natronincolaceae</taxon>
        <taxon>Alkaliphilus</taxon>
    </lineage>
</organism>
<dbReference type="AlphaFoldDB" id="A6TM16"/>
<keyword evidence="1" id="KW-1133">Transmembrane helix</keyword>
<gene>
    <name evidence="3" type="ordered locus">Amet_1017</name>
</gene>
<keyword evidence="1" id="KW-0812">Transmembrane</keyword>
<feature type="transmembrane region" description="Helical" evidence="1">
    <location>
        <begin position="119"/>
        <end position="136"/>
    </location>
</feature>
<dbReference type="Proteomes" id="UP000001572">
    <property type="component" value="Chromosome"/>
</dbReference>
<sequence>MEILKEAASGSFNSVYKIAIIIMPIMITLQILKDYKVLDRITKPFGFLSKIFKTSDESVLPLLVGLIFGLSYGAGVIIQTAKEGNLSRRDLILITVFLATCHAVFEDTLIFVAVGANGFILLGVRIVAAFILTYILSRRSGLGEIKTSESLEEVKLSA</sequence>
<accession>A6TM16</accession>
<name>A6TM16_ALKMQ</name>
<dbReference type="Pfam" id="PF07670">
    <property type="entry name" value="Gate"/>
    <property type="match status" value="1"/>
</dbReference>
<evidence type="ECO:0000313" key="3">
    <source>
        <dbReference type="EMBL" id="ABR47234.1"/>
    </source>
</evidence>
<feature type="transmembrane region" description="Helical" evidence="1">
    <location>
        <begin position="91"/>
        <end position="113"/>
    </location>
</feature>
<feature type="domain" description="Nucleoside transporter/FeoB GTPase Gate" evidence="2">
    <location>
        <begin position="16"/>
        <end position="105"/>
    </location>
</feature>
<dbReference type="eggNOG" id="COG3366">
    <property type="taxonomic scope" value="Bacteria"/>
</dbReference>
<dbReference type="InterPro" id="IPR011642">
    <property type="entry name" value="Gate_dom"/>
</dbReference>
<evidence type="ECO:0000256" key="1">
    <source>
        <dbReference type="SAM" id="Phobius"/>
    </source>
</evidence>
<evidence type="ECO:0000313" key="4">
    <source>
        <dbReference type="Proteomes" id="UP000001572"/>
    </source>
</evidence>
<evidence type="ECO:0000259" key="2">
    <source>
        <dbReference type="Pfam" id="PF07670"/>
    </source>
</evidence>
<dbReference type="HOGENOM" id="CLU_1682808_0_0_9"/>
<dbReference type="EMBL" id="CP000724">
    <property type="protein sequence ID" value="ABR47234.1"/>
    <property type="molecule type" value="Genomic_DNA"/>
</dbReference>